<dbReference type="InterPro" id="IPR000711">
    <property type="entry name" value="ATPase_OSCP/dsu"/>
</dbReference>
<comment type="similarity">
    <text evidence="8">Belongs to the ATPase delta chain family.</text>
</comment>
<dbReference type="NCBIfam" id="NF009967">
    <property type="entry name" value="PRK13430.1"/>
    <property type="match status" value="1"/>
</dbReference>
<organism evidence="9 10">
    <name type="scientific">Pseudofrankia asymbiotica</name>
    <dbReference type="NCBI Taxonomy" id="1834516"/>
    <lineage>
        <taxon>Bacteria</taxon>
        <taxon>Bacillati</taxon>
        <taxon>Actinomycetota</taxon>
        <taxon>Actinomycetes</taxon>
        <taxon>Frankiales</taxon>
        <taxon>Frankiaceae</taxon>
        <taxon>Pseudofrankia</taxon>
    </lineage>
</organism>
<comment type="function">
    <text evidence="8">F(1)F(0) ATP synthase produces ATP from ADP in the presence of a proton or sodium gradient. F-type ATPases consist of two structural domains, F(1) containing the extramembraneous catalytic core and F(0) containing the membrane proton channel, linked together by a central stalk and a peripheral stalk. During catalysis, ATP synthesis in the catalytic domain of F(1) is coupled via a rotary mechanism of the central stalk subunits to proton translocation.</text>
</comment>
<accession>A0A1V2I8F9</accession>
<protein>
    <recommendedName>
        <fullName evidence="8">ATP synthase subunit delta</fullName>
    </recommendedName>
    <alternativeName>
        <fullName evidence="8">ATP synthase F(1) sector subunit delta</fullName>
    </alternativeName>
    <alternativeName>
        <fullName evidence="8">F-type ATPase subunit delta</fullName>
        <shortName evidence="8">F-ATPase subunit delta</shortName>
    </alternativeName>
</protein>
<keyword evidence="3 8" id="KW-0375">Hydrogen ion transport</keyword>
<evidence type="ECO:0000313" key="9">
    <source>
        <dbReference type="EMBL" id="ONH28122.1"/>
    </source>
</evidence>
<dbReference type="EMBL" id="MOMC01000042">
    <property type="protein sequence ID" value="ONH28122.1"/>
    <property type="molecule type" value="Genomic_DNA"/>
</dbReference>
<keyword evidence="2 8" id="KW-0813">Transport</keyword>
<keyword evidence="7 8" id="KW-0066">ATP synthesis</keyword>
<evidence type="ECO:0000256" key="3">
    <source>
        <dbReference type="ARBA" id="ARBA00022781"/>
    </source>
</evidence>
<dbReference type="HAMAP" id="MF_01416">
    <property type="entry name" value="ATP_synth_delta_bact"/>
    <property type="match status" value="1"/>
</dbReference>
<evidence type="ECO:0000256" key="2">
    <source>
        <dbReference type="ARBA" id="ARBA00022448"/>
    </source>
</evidence>
<keyword evidence="4 8" id="KW-0406">Ion transport</keyword>
<dbReference type="InterPro" id="IPR026015">
    <property type="entry name" value="ATP_synth_OSCP/delta_N_sf"/>
</dbReference>
<dbReference type="STRING" id="1834516.BL253_20205"/>
<evidence type="ECO:0000256" key="6">
    <source>
        <dbReference type="ARBA" id="ARBA00023196"/>
    </source>
</evidence>
<evidence type="ECO:0000313" key="10">
    <source>
        <dbReference type="Proteomes" id="UP000188929"/>
    </source>
</evidence>
<reference evidence="10" key="1">
    <citation type="submission" date="2016-10" db="EMBL/GenBank/DDBJ databases">
        <title>Frankia sp. NRRL B-16386 Genome sequencing.</title>
        <authorList>
            <person name="Ghodhbane-Gtari F."/>
            <person name="Swanson E."/>
            <person name="Gueddou A."/>
            <person name="Hezbri K."/>
            <person name="Ktari K."/>
            <person name="Nouioui I."/>
            <person name="Morris K."/>
            <person name="Simpson S."/>
            <person name="Abebe-Akele F."/>
            <person name="Thomas K."/>
            <person name="Gtari M."/>
            <person name="Tisa L.S."/>
        </authorList>
    </citation>
    <scope>NUCLEOTIDE SEQUENCE [LARGE SCALE GENOMIC DNA]</scope>
    <source>
        <strain evidence="10">NRRL B-16386</strain>
    </source>
</reference>
<keyword evidence="5 8" id="KW-0472">Membrane</keyword>
<dbReference type="GO" id="GO:0046933">
    <property type="term" value="F:proton-transporting ATP synthase activity, rotational mechanism"/>
    <property type="evidence" value="ECO:0007669"/>
    <property type="project" value="UniProtKB-UniRule"/>
</dbReference>
<dbReference type="NCBIfam" id="TIGR01145">
    <property type="entry name" value="ATP_synt_delta"/>
    <property type="match status" value="1"/>
</dbReference>
<dbReference type="Proteomes" id="UP000188929">
    <property type="component" value="Unassembled WGS sequence"/>
</dbReference>
<comment type="function">
    <text evidence="8">This protein is part of the stalk that links CF(0) to CF(1). It either transmits conformational changes from CF(0) to CF(1) or is implicated in proton conduction.</text>
</comment>
<dbReference type="OrthoDB" id="5242917at2"/>
<dbReference type="GO" id="GO:0045259">
    <property type="term" value="C:proton-transporting ATP synthase complex"/>
    <property type="evidence" value="ECO:0007669"/>
    <property type="project" value="UniProtKB-KW"/>
</dbReference>
<evidence type="ECO:0000256" key="8">
    <source>
        <dbReference type="HAMAP-Rule" id="MF_01416"/>
    </source>
</evidence>
<sequence length="282" mass="29829">MEGPSRAALAAARATLDALTAVPPGGGTAAGRATGPDAGRIAAELRAVADLLGGDLTLRRAFADSSVPAGAREDLADRLFSARLGEATLTVVKSAVAHRWKRPLDLRLGLIELSVEALLVDADTAGALDEVEDELFRFGRILDHNPELSLALTDPAAPAPAKEALVERLLTGKAHPVTVRLAKQAVADREFGDLSRRIEQFSRIAAARRDRVVAVVRTAVPLDAGQLTRLRAALSRYFGREIQVQTDLDPAVLGGVVVRVGDEVVDGSVLRRLTAARQALAR</sequence>
<dbReference type="RefSeq" id="WP_076818744.1">
    <property type="nucleotide sequence ID" value="NZ_MOMC01000042.1"/>
</dbReference>
<dbReference type="PANTHER" id="PTHR11910">
    <property type="entry name" value="ATP SYNTHASE DELTA CHAIN"/>
    <property type="match status" value="1"/>
</dbReference>
<evidence type="ECO:0000256" key="5">
    <source>
        <dbReference type="ARBA" id="ARBA00023136"/>
    </source>
</evidence>
<dbReference type="PROSITE" id="PS00389">
    <property type="entry name" value="ATPASE_DELTA"/>
    <property type="match status" value="1"/>
</dbReference>
<keyword evidence="8" id="KW-1003">Cell membrane</keyword>
<dbReference type="InterPro" id="IPR020781">
    <property type="entry name" value="ATPase_OSCP/d_CS"/>
</dbReference>
<dbReference type="PRINTS" id="PR00125">
    <property type="entry name" value="ATPASEDELTA"/>
</dbReference>
<dbReference type="AlphaFoldDB" id="A0A1V2I8F9"/>
<comment type="subcellular location">
    <subcellularLocation>
        <location evidence="8">Cell membrane</location>
        <topology evidence="8">Peripheral membrane protein</topology>
    </subcellularLocation>
    <subcellularLocation>
        <location evidence="1">Membrane</location>
    </subcellularLocation>
</comment>
<dbReference type="SUPFAM" id="SSF47928">
    <property type="entry name" value="N-terminal domain of the delta subunit of the F1F0-ATP synthase"/>
    <property type="match status" value="1"/>
</dbReference>
<gene>
    <name evidence="8" type="primary">atpH</name>
    <name evidence="9" type="ORF">BL253_20205</name>
</gene>
<proteinExistence type="inferred from homology"/>
<keyword evidence="6 8" id="KW-0139">CF(1)</keyword>
<comment type="caution">
    <text evidence="9">The sequence shown here is derived from an EMBL/GenBank/DDBJ whole genome shotgun (WGS) entry which is preliminary data.</text>
</comment>
<keyword evidence="10" id="KW-1185">Reference proteome</keyword>
<dbReference type="GO" id="GO:0005886">
    <property type="term" value="C:plasma membrane"/>
    <property type="evidence" value="ECO:0007669"/>
    <property type="project" value="UniProtKB-SubCell"/>
</dbReference>
<dbReference type="Gene3D" id="1.10.520.20">
    <property type="entry name" value="N-terminal domain of the delta subunit of the F1F0-ATP synthase"/>
    <property type="match status" value="1"/>
</dbReference>
<evidence type="ECO:0000256" key="7">
    <source>
        <dbReference type="ARBA" id="ARBA00023310"/>
    </source>
</evidence>
<dbReference type="Pfam" id="PF00213">
    <property type="entry name" value="OSCP"/>
    <property type="match status" value="1"/>
</dbReference>
<evidence type="ECO:0000256" key="1">
    <source>
        <dbReference type="ARBA" id="ARBA00004370"/>
    </source>
</evidence>
<name>A0A1V2I8F9_9ACTN</name>
<evidence type="ECO:0000256" key="4">
    <source>
        <dbReference type="ARBA" id="ARBA00023065"/>
    </source>
</evidence>